<keyword evidence="2" id="KW-1185">Reference proteome</keyword>
<comment type="caution">
    <text evidence="1">The sequence shown here is derived from an EMBL/GenBank/DDBJ whole genome shotgun (WGS) entry which is preliminary data.</text>
</comment>
<gene>
    <name evidence="1" type="ORF">F5144DRAFT_478364</name>
</gene>
<evidence type="ECO:0000313" key="2">
    <source>
        <dbReference type="Proteomes" id="UP000724584"/>
    </source>
</evidence>
<accession>A0ACB7PL80</accession>
<name>A0ACB7PL80_9PEZI</name>
<evidence type="ECO:0000313" key="1">
    <source>
        <dbReference type="EMBL" id="KAH6649542.1"/>
    </source>
</evidence>
<sequence length="94" mass="9812">MKFTLLLTTLITAVAAAPAPAPAAEAAEAGDVSILATKKWEASGGCKNDWAGRCNAQCIGEAKQKKYKCSTIDSNITGSNCFIGWSTCKCTCFS</sequence>
<dbReference type="EMBL" id="JAGIZQ010000001">
    <property type="protein sequence ID" value="KAH6649542.1"/>
    <property type="molecule type" value="Genomic_DNA"/>
</dbReference>
<protein>
    <submittedName>
        <fullName evidence="1">Uncharacterized protein</fullName>
    </submittedName>
</protein>
<reference evidence="1 2" key="1">
    <citation type="journal article" date="2021" name="Nat. Commun.">
        <title>Genetic determinants of endophytism in the Arabidopsis root mycobiome.</title>
        <authorList>
            <person name="Mesny F."/>
            <person name="Miyauchi S."/>
            <person name="Thiergart T."/>
            <person name="Pickel B."/>
            <person name="Atanasova L."/>
            <person name="Karlsson M."/>
            <person name="Huettel B."/>
            <person name="Barry K.W."/>
            <person name="Haridas S."/>
            <person name="Chen C."/>
            <person name="Bauer D."/>
            <person name="Andreopoulos W."/>
            <person name="Pangilinan J."/>
            <person name="LaButti K."/>
            <person name="Riley R."/>
            <person name="Lipzen A."/>
            <person name="Clum A."/>
            <person name="Drula E."/>
            <person name="Henrissat B."/>
            <person name="Kohler A."/>
            <person name="Grigoriev I.V."/>
            <person name="Martin F.M."/>
            <person name="Hacquard S."/>
        </authorList>
    </citation>
    <scope>NUCLEOTIDE SEQUENCE [LARGE SCALE GENOMIC DNA]</scope>
    <source>
        <strain evidence="1 2">MPI-SDFR-AT-0079</strain>
    </source>
</reference>
<organism evidence="1 2">
    <name type="scientific">Chaetomium tenue</name>
    <dbReference type="NCBI Taxonomy" id="1854479"/>
    <lineage>
        <taxon>Eukaryota</taxon>
        <taxon>Fungi</taxon>
        <taxon>Dikarya</taxon>
        <taxon>Ascomycota</taxon>
        <taxon>Pezizomycotina</taxon>
        <taxon>Sordariomycetes</taxon>
        <taxon>Sordariomycetidae</taxon>
        <taxon>Sordariales</taxon>
        <taxon>Chaetomiaceae</taxon>
        <taxon>Chaetomium</taxon>
    </lineage>
</organism>
<proteinExistence type="predicted"/>
<dbReference type="Proteomes" id="UP000724584">
    <property type="component" value="Unassembled WGS sequence"/>
</dbReference>